<sequence>MSIWFHSIVHNKQNAFAGRAGRNWSKLRATELQSRLKPAVLWTRTKLKPNPNSRISDEVRNHRPLTPGRNRFAICTDNRPVVTSSVYIKRSINKRIKEQQISHVTPRWLLVLVRKPHP</sequence>
<dbReference type="EMBL" id="JAWDGP010004909">
    <property type="protein sequence ID" value="KAK3761329.1"/>
    <property type="molecule type" value="Genomic_DNA"/>
</dbReference>
<accession>A0AAE0Z1R4</accession>
<comment type="caution">
    <text evidence="1">The sequence shown here is derived from an EMBL/GenBank/DDBJ whole genome shotgun (WGS) entry which is preliminary data.</text>
</comment>
<dbReference type="Proteomes" id="UP001283361">
    <property type="component" value="Unassembled WGS sequence"/>
</dbReference>
<gene>
    <name evidence="1" type="ORF">RRG08_055294</name>
</gene>
<evidence type="ECO:0000313" key="1">
    <source>
        <dbReference type="EMBL" id="KAK3761329.1"/>
    </source>
</evidence>
<proteinExistence type="predicted"/>
<protein>
    <submittedName>
        <fullName evidence="1">Uncharacterized protein</fullName>
    </submittedName>
</protein>
<organism evidence="1 2">
    <name type="scientific">Elysia crispata</name>
    <name type="common">lettuce slug</name>
    <dbReference type="NCBI Taxonomy" id="231223"/>
    <lineage>
        <taxon>Eukaryota</taxon>
        <taxon>Metazoa</taxon>
        <taxon>Spiralia</taxon>
        <taxon>Lophotrochozoa</taxon>
        <taxon>Mollusca</taxon>
        <taxon>Gastropoda</taxon>
        <taxon>Heterobranchia</taxon>
        <taxon>Euthyneura</taxon>
        <taxon>Panpulmonata</taxon>
        <taxon>Sacoglossa</taxon>
        <taxon>Placobranchoidea</taxon>
        <taxon>Plakobranchidae</taxon>
        <taxon>Elysia</taxon>
    </lineage>
</organism>
<name>A0AAE0Z1R4_9GAST</name>
<dbReference type="AlphaFoldDB" id="A0AAE0Z1R4"/>
<reference evidence="1" key="1">
    <citation type="journal article" date="2023" name="G3 (Bethesda)">
        <title>A reference genome for the long-term kleptoplast-retaining sea slug Elysia crispata morphotype clarki.</title>
        <authorList>
            <person name="Eastman K.E."/>
            <person name="Pendleton A.L."/>
            <person name="Shaikh M.A."/>
            <person name="Suttiyut T."/>
            <person name="Ogas R."/>
            <person name="Tomko P."/>
            <person name="Gavelis G."/>
            <person name="Widhalm J.R."/>
            <person name="Wisecaver J.H."/>
        </authorList>
    </citation>
    <scope>NUCLEOTIDE SEQUENCE</scope>
    <source>
        <strain evidence="1">ECLA1</strain>
    </source>
</reference>
<keyword evidence="2" id="KW-1185">Reference proteome</keyword>
<evidence type="ECO:0000313" key="2">
    <source>
        <dbReference type="Proteomes" id="UP001283361"/>
    </source>
</evidence>